<evidence type="ECO:0008006" key="3">
    <source>
        <dbReference type="Google" id="ProtNLM"/>
    </source>
</evidence>
<dbReference type="RefSeq" id="WP_129213441.1">
    <property type="nucleotide sequence ID" value="NZ_REGR01000014.1"/>
</dbReference>
<evidence type="ECO:0000313" key="1">
    <source>
        <dbReference type="EMBL" id="RXZ42652.1"/>
    </source>
</evidence>
<sequence>MVEQNLLERLESVVIRLETKGAPEVWGAEHIAEWLSLSESTIRKAVVVRPGFPKPISATGAKEGQKRWFADEVIDWARKNRGTLPVSRKPGRRREAA</sequence>
<proteinExistence type="predicted"/>
<dbReference type="EMBL" id="REGR01000014">
    <property type="protein sequence ID" value="RXZ42652.1"/>
    <property type="molecule type" value="Genomic_DNA"/>
</dbReference>
<keyword evidence="2" id="KW-1185">Reference proteome</keyword>
<dbReference type="PROSITE" id="PS01088">
    <property type="entry name" value="CAP_1"/>
    <property type="match status" value="1"/>
</dbReference>
<accession>A0ABY0FDN9</accession>
<reference evidence="1 2" key="1">
    <citation type="submission" date="2018-10" db="EMBL/GenBank/DDBJ databases">
        <title>Draft genome of Fastidiocella sp. strain 375T, a bacterium isolated from a karstic cave dripping water.</title>
        <authorList>
            <person name="Coelho C."/>
            <person name="Verissimo A."/>
            <person name="Tiago I."/>
        </authorList>
    </citation>
    <scope>NUCLEOTIDE SEQUENCE [LARGE SCALE GENOMIC DNA]</scope>
    <source>
        <strain evidence="1 2">CAVE-375</strain>
    </source>
</reference>
<gene>
    <name evidence="1" type="ORF">EBB06_12210</name>
</gene>
<organism evidence="1 2">
    <name type="scientific">Crenobacter cavernae</name>
    <dbReference type="NCBI Taxonomy" id="2290923"/>
    <lineage>
        <taxon>Bacteria</taxon>
        <taxon>Pseudomonadati</taxon>
        <taxon>Pseudomonadota</taxon>
        <taxon>Betaproteobacteria</taxon>
        <taxon>Neisseriales</taxon>
        <taxon>Neisseriaceae</taxon>
        <taxon>Crenobacter</taxon>
    </lineage>
</organism>
<comment type="caution">
    <text evidence="1">The sequence shown here is derived from an EMBL/GenBank/DDBJ whole genome shotgun (WGS) entry which is preliminary data.</text>
</comment>
<dbReference type="Proteomes" id="UP000290682">
    <property type="component" value="Unassembled WGS sequence"/>
</dbReference>
<protein>
    <recommendedName>
        <fullName evidence="3">DNA-binding protein</fullName>
    </recommendedName>
</protein>
<evidence type="ECO:0000313" key="2">
    <source>
        <dbReference type="Proteomes" id="UP000290682"/>
    </source>
</evidence>
<name>A0ABY0FDN9_9NEIS</name>
<dbReference type="InterPro" id="IPR018106">
    <property type="entry name" value="CAP_CS_N"/>
</dbReference>